<dbReference type="eggNOG" id="COG2897">
    <property type="taxonomic scope" value="Bacteria"/>
</dbReference>
<organism evidence="5 6">
    <name type="scientific">Kytococcus sedentarius (strain ATCC 14392 / DSM 20547 / JCM 11482 / CCUG 33030 / NBRC 15357 / NCTC 11040 / CCM 314 / 541)</name>
    <name type="common">Micrococcus sedentarius</name>
    <dbReference type="NCBI Taxonomy" id="478801"/>
    <lineage>
        <taxon>Bacteria</taxon>
        <taxon>Bacillati</taxon>
        <taxon>Actinomycetota</taxon>
        <taxon>Actinomycetes</taxon>
        <taxon>Micrococcales</taxon>
        <taxon>Kytococcaceae</taxon>
        <taxon>Kytococcus</taxon>
    </lineage>
</organism>
<keyword evidence="2" id="KW-0677">Repeat</keyword>
<evidence type="ECO:0000256" key="1">
    <source>
        <dbReference type="ARBA" id="ARBA00022679"/>
    </source>
</evidence>
<reference evidence="5 6" key="1">
    <citation type="journal article" date="2009" name="Stand. Genomic Sci.">
        <title>Complete genome sequence of Kytococcus sedentarius type strain (541).</title>
        <authorList>
            <person name="Sims D."/>
            <person name="Brettin T."/>
            <person name="Detter J.C."/>
            <person name="Han C."/>
            <person name="Lapidus A."/>
            <person name="Copeland A."/>
            <person name="Glavina Del Rio T."/>
            <person name="Nolan M."/>
            <person name="Chen F."/>
            <person name="Lucas S."/>
            <person name="Tice H."/>
            <person name="Cheng J.F."/>
            <person name="Bruce D."/>
            <person name="Goodwin L."/>
            <person name="Pitluck S."/>
            <person name="Ovchinnikova G."/>
            <person name="Pati A."/>
            <person name="Ivanova N."/>
            <person name="Mavrommatis K."/>
            <person name="Chen A."/>
            <person name="Palaniappan K."/>
            <person name="D'haeseleer P."/>
            <person name="Chain P."/>
            <person name="Bristow J."/>
            <person name="Eisen J.A."/>
            <person name="Markowitz V."/>
            <person name="Hugenholtz P."/>
            <person name="Schneider S."/>
            <person name="Goker M."/>
            <person name="Pukall R."/>
            <person name="Kyrpides N.C."/>
            <person name="Klenk H.P."/>
        </authorList>
    </citation>
    <scope>NUCLEOTIDE SEQUENCE [LARGE SCALE GENOMIC DNA]</scope>
    <source>
        <strain evidence="6">ATCC 14392 / DSM 20547 / JCM 11482 / CCUG 33030 / NBRC 15357 / NCTC 11040 / CCM 314 / 541</strain>
    </source>
</reference>
<dbReference type="PANTHER" id="PTHR11364">
    <property type="entry name" value="THIOSULFATE SULFERTANSFERASE"/>
    <property type="match status" value="1"/>
</dbReference>
<dbReference type="Gene3D" id="3.40.250.10">
    <property type="entry name" value="Rhodanese-like domain"/>
    <property type="match status" value="2"/>
</dbReference>
<dbReference type="HOGENOM" id="CLU_031618_0_0_11"/>
<dbReference type="PROSITE" id="PS50206">
    <property type="entry name" value="RHODANESE_3"/>
    <property type="match status" value="2"/>
</dbReference>
<keyword evidence="1" id="KW-0808">Transferase</keyword>
<evidence type="ECO:0000259" key="4">
    <source>
        <dbReference type="PROSITE" id="PS50206"/>
    </source>
</evidence>
<dbReference type="InterPro" id="IPR001763">
    <property type="entry name" value="Rhodanese-like_dom"/>
</dbReference>
<dbReference type="KEGG" id="kse:Ksed_11880"/>
<feature type="region of interest" description="Disordered" evidence="3">
    <location>
        <begin position="287"/>
        <end position="307"/>
    </location>
</feature>
<dbReference type="SMART" id="SM00450">
    <property type="entry name" value="RHOD"/>
    <property type="match status" value="2"/>
</dbReference>
<dbReference type="RefSeq" id="WP_015779172.1">
    <property type="nucleotide sequence ID" value="NC_013169.1"/>
</dbReference>
<dbReference type="CDD" id="cd01448">
    <property type="entry name" value="TST_Repeat_1"/>
    <property type="match status" value="1"/>
</dbReference>
<dbReference type="Proteomes" id="UP000006666">
    <property type="component" value="Chromosome"/>
</dbReference>
<evidence type="ECO:0000313" key="6">
    <source>
        <dbReference type="Proteomes" id="UP000006666"/>
    </source>
</evidence>
<dbReference type="EMBL" id="CP001686">
    <property type="protein sequence ID" value="ACV06227.1"/>
    <property type="molecule type" value="Genomic_DNA"/>
</dbReference>
<evidence type="ECO:0000313" key="5">
    <source>
        <dbReference type="EMBL" id="ACV06227.1"/>
    </source>
</evidence>
<gene>
    <name evidence="5" type="ordered locus">Ksed_11880</name>
</gene>
<feature type="compositionally biased region" description="Pro residues" evidence="3">
    <location>
        <begin position="139"/>
        <end position="148"/>
    </location>
</feature>
<name>C7NH57_KYTSD</name>
<proteinExistence type="predicted"/>
<dbReference type="PANTHER" id="PTHR11364:SF27">
    <property type="entry name" value="SULFURTRANSFERASE"/>
    <property type="match status" value="1"/>
</dbReference>
<evidence type="ECO:0000256" key="3">
    <source>
        <dbReference type="SAM" id="MobiDB-lite"/>
    </source>
</evidence>
<protein>
    <submittedName>
        <fullName evidence="5">Rhodanese-related sulfurtransferase</fullName>
    </submittedName>
</protein>
<evidence type="ECO:0000256" key="2">
    <source>
        <dbReference type="ARBA" id="ARBA00022737"/>
    </source>
</evidence>
<accession>C7NH57</accession>
<feature type="domain" description="Rhodanese" evidence="4">
    <location>
        <begin position="180"/>
        <end position="293"/>
    </location>
</feature>
<dbReference type="InterPro" id="IPR045078">
    <property type="entry name" value="TST/MPST-like"/>
</dbReference>
<sequence>MTTPLTSPEELSELLTRQDRARPTVLDVRWDLGGGADRRGFAAGHVPGSLFCDLEEVLTGPLAADGSGGRHPLPATGAVRAWLAGHRIEDDTPVVLLDAGHGAGAARAWWVLRDAGLQDVRVLDGGLAAWQEAGLPVETGPPPAPRPGRNPGAGLPGDPPGEPAPHVLPLRTASDLEQGLPRNEVLLDARPARRYAGEDLGPDPVGGHVPGAVNLPVGSLYADGRLREAETVRARFAEAGVGADTAVVVSCGSGITACQLALAHRQVFPGAPEPQLYAGSFSDWISDPRRPLAQGDQPGALPGGPGG</sequence>
<keyword evidence="6" id="KW-1185">Reference proteome</keyword>
<dbReference type="GO" id="GO:0004792">
    <property type="term" value="F:thiosulfate-cyanide sulfurtransferase activity"/>
    <property type="evidence" value="ECO:0007669"/>
    <property type="project" value="TreeGrafter"/>
</dbReference>
<dbReference type="AlphaFoldDB" id="C7NH57"/>
<dbReference type="InterPro" id="IPR036873">
    <property type="entry name" value="Rhodanese-like_dom_sf"/>
</dbReference>
<feature type="region of interest" description="Disordered" evidence="3">
    <location>
        <begin position="133"/>
        <end position="165"/>
    </location>
</feature>
<dbReference type="Pfam" id="PF00581">
    <property type="entry name" value="Rhodanese"/>
    <property type="match status" value="2"/>
</dbReference>
<dbReference type="CDD" id="cd01449">
    <property type="entry name" value="TST_Repeat_2"/>
    <property type="match status" value="1"/>
</dbReference>
<dbReference type="STRING" id="478801.Ksed_11880"/>
<feature type="domain" description="Rhodanese" evidence="4">
    <location>
        <begin position="19"/>
        <end position="139"/>
    </location>
</feature>
<dbReference type="SUPFAM" id="SSF52821">
    <property type="entry name" value="Rhodanese/Cell cycle control phosphatase"/>
    <property type="match status" value="2"/>
</dbReference>